<organism evidence="1 2">
    <name type="scientific">Jeotgalibacillus alimentarius</name>
    <dbReference type="NCBI Taxonomy" id="135826"/>
    <lineage>
        <taxon>Bacteria</taxon>
        <taxon>Bacillati</taxon>
        <taxon>Bacillota</taxon>
        <taxon>Bacilli</taxon>
        <taxon>Bacillales</taxon>
        <taxon>Caryophanaceae</taxon>
        <taxon>Jeotgalibacillus</taxon>
    </lineage>
</organism>
<dbReference type="EMBL" id="JXRQ01000020">
    <property type="protein sequence ID" value="KIL48516.1"/>
    <property type="molecule type" value="Genomic_DNA"/>
</dbReference>
<reference evidence="1 2" key="1">
    <citation type="submission" date="2015-01" db="EMBL/GenBank/DDBJ databases">
        <title>Genome sequence of Jeotgalibacillus alimentarius.</title>
        <authorList>
            <person name="Goh K.M."/>
            <person name="Chan K.-G."/>
            <person name="Yaakop A.S."/>
            <person name="Ee R."/>
            <person name="Gan H.M."/>
            <person name="Chan C.S."/>
        </authorList>
    </citation>
    <scope>NUCLEOTIDE SEQUENCE [LARGE SCALE GENOMIC DNA]</scope>
    <source>
        <strain evidence="1 2">YKJ-13</strain>
    </source>
</reference>
<accession>A0A0C2VVU6</accession>
<dbReference type="STRING" id="135826.KP77_23030"/>
<keyword evidence="2" id="KW-1185">Reference proteome</keyword>
<sequence>MMMVILKVTAMRIKLKTGMILNADCAIMIISDCSLPTASYKRVILGSRYKFKIADTKRNRRIKKSGY</sequence>
<dbReference type="Proteomes" id="UP000031950">
    <property type="component" value="Unassembled WGS sequence"/>
</dbReference>
<comment type="caution">
    <text evidence="1">The sequence shown here is derived from an EMBL/GenBank/DDBJ whole genome shotgun (WGS) entry which is preliminary data.</text>
</comment>
<evidence type="ECO:0000313" key="2">
    <source>
        <dbReference type="Proteomes" id="UP000031950"/>
    </source>
</evidence>
<evidence type="ECO:0000313" key="1">
    <source>
        <dbReference type="EMBL" id="KIL48516.1"/>
    </source>
</evidence>
<proteinExistence type="predicted"/>
<dbReference type="AlphaFoldDB" id="A0A0C2VVU6"/>
<name>A0A0C2VVU6_9BACL</name>
<gene>
    <name evidence="1" type="ORF">KP77_23030</name>
</gene>
<protein>
    <submittedName>
        <fullName evidence="1">Uncharacterized protein</fullName>
    </submittedName>
</protein>